<keyword evidence="3" id="KW-1185">Reference proteome</keyword>
<evidence type="ECO:0000313" key="2">
    <source>
        <dbReference type="EMBL" id="CAL1545725.1"/>
    </source>
</evidence>
<evidence type="ECO:0000313" key="3">
    <source>
        <dbReference type="Proteomes" id="UP001497497"/>
    </source>
</evidence>
<gene>
    <name evidence="2" type="ORF">GSLYS_00019117001</name>
</gene>
<proteinExistence type="predicted"/>
<dbReference type="Pfam" id="PF24066">
    <property type="entry name" value="Hisat_C"/>
    <property type="match status" value="1"/>
</dbReference>
<accession>A0AAV2IHH2</accession>
<feature type="domain" description="Histidine N-acetyltransferase C-terminal" evidence="1">
    <location>
        <begin position="169"/>
        <end position="301"/>
    </location>
</feature>
<comment type="caution">
    <text evidence="2">The sequence shown here is derived from an EMBL/GenBank/DDBJ whole genome shotgun (WGS) entry which is preliminary data.</text>
</comment>
<dbReference type="AlphaFoldDB" id="A0AAV2IHH2"/>
<dbReference type="Gene3D" id="3.40.630.30">
    <property type="match status" value="1"/>
</dbReference>
<dbReference type="InterPro" id="IPR016181">
    <property type="entry name" value="Acyl_CoA_acyltransferase"/>
</dbReference>
<dbReference type="InterPro" id="IPR056483">
    <property type="entry name" value="Hisat_C"/>
</dbReference>
<dbReference type="Proteomes" id="UP001497497">
    <property type="component" value="Unassembled WGS sequence"/>
</dbReference>
<dbReference type="SUPFAM" id="SSF55729">
    <property type="entry name" value="Acyl-CoA N-acyltransferases (Nat)"/>
    <property type="match status" value="1"/>
</dbReference>
<reference evidence="2 3" key="1">
    <citation type="submission" date="2024-04" db="EMBL/GenBank/DDBJ databases">
        <authorList>
            <consortium name="Genoscope - CEA"/>
            <person name="William W."/>
        </authorList>
    </citation>
    <scope>NUCLEOTIDE SEQUENCE [LARGE SCALE GENOMIC DNA]</scope>
</reference>
<dbReference type="PANTHER" id="PTHR47403">
    <property type="entry name" value="LOC100145250 PROTEIN"/>
    <property type="match status" value="1"/>
</dbReference>
<name>A0AAV2IHH2_LYMST</name>
<dbReference type="EMBL" id="CAXITT010000730">
    <property type="protein sequence ID" value="CAL1545725.1"/>
    <property type="molecule type" value="Genomic_DNA"/>
</dbReference>
<sequence>MSTNDLKKEMTLPDVIIRRARREDYDDVMSIGDVYCGRDYLPSTFLCALEDPDIYPLVAEAVGHVIGFYMNHILDNGLSVIKRDGRVHNDYRGLGIFHLMSDGLDKDVEERHPGVMYRLICAGEAAAVRGVKEFQETGFLEVIKKPVRSLSYSVKDLVGLDTPKDLTHVIQLTHDDMRDIFSMDDVVEKLFPEKRILNFFIGYRCVEDNIRHFIEDRKEVFATTSHAQQLGDPPQRGRTRDALKEIDMVSFSVRFPGTRGLMYVIDIYAKDGSGHAALDDHVTRHLRSMKSATQDGGVLFITFGNNVPEAEVLSCLKRHGISELYPGVESWKALYEKKVR</sequence>
<dbReference type="PANTHER" id="PTHR47403:SF6">
    <property type="entry name" value="N-ACETYLTRANSFERASE DOMAIN-CONTAINING PROTEIN"/>
    <property type="match status" value="1"/>
</dbReference>
<protein>
    <recommendedName>
        <fullName evidence="1">Histidine N-acetyltransferase C-terminal domain-containing protein</fullName>
    </recommendedName>
</protein>
<evidence type="ECO:0000259" key="1">
    <source>
        <dbReference type="Pfam" id="PF24066"/>
    </source>
</evidence>
<organism evidence="2 3">
    <name type="scientific">Lymnaea stagnalis</name>
    <name type="common">Great pond snail</name>
    <name type="synonym">Helix stagnalis</name>
    <dbReference type="NCBI Taxonomy" id="6523"/>
    <lineage>
        <taxon>Eukaryota</taxon>
        <taxon>Metazoa</taxon>
        <taxon>Spiralia</taxon>
        <taxon>Lophotrochozoa</taxon>
        <taxon>Mollusca</taxon>
        <taxon>Gastropoda</taxon>
        <taxon>Heterobranchia</taxon>
        <taxon>Euthyneura</taxon>
        <taxon>Panpulmonata</taxon>
        <taxon>Hygrophila</taxon>
        <taxon>Lymnaeoidea</taxon>
        <taxon>Lymnaeidae</taxon>
        <taxon>Lymnaea</taxon>
    </lineage>
</organism>